<dbReference type="Proteomes" id="UP000290540">
    <property type="component" value="Unassembled WGS sequence"/>
</dbReference>
<keyword evidence="1" id="KW-0472">Membrane</keyword>
<protein>
    <submittedName>
        <fullName evidence="2">Uncharacterized protein</fullName>
    </submittedName>
</protein>
<accession>A0A4Q2V8H1</accession>
<proteinExistence type="predicted"/>
<evidence type="ECO:0000256" key="1">
    <source>
        <dbReference type="SAM" id="Phobius"/>
    </source>
</evidence>
<reference evidence="2 3" key="1">
    <citation type="submission" date="2016-12" db="EMBL/GenBank/DDBJ databases">
        <title>Draft genome sequence of Fusarium oxysporum causing rot on Narcissus.</title>
        <authorList>
            <person name="Armitage A.D."/>
            <person name="Taylor A."/>
            <person name="Clarkson J.P."/>
            <person name="Harrison R.J."/>
            <person name="Jackson A.C."/>
        </authorList>
    </citation>
    <scope>NUCLEOTIDE SEQUENCE [LARGE SCALE GENOMIC DNA]</scope>
    <source>
        <strain evidence="2 3">N139</strain>
    </source>
</reference>
<evidence type="ECO:0000313" key="2">
    <source>
        <dbReference type="EMBL" id="RYC83122.1"/>
    </source>
</evidence>
<comment type="caution">
    <text evidence="2">The sequence shown here is derived from an EMBL/GenBank/DDBJ whole genome shotgun (WGS) entry which is preliminary data.</text>
</comment>
<keyword evidence="1" id="KW-0812">Transmembrane</keyword>
<gene>
    <name evidence="2" type="ORF">BFJ63_vAg13954</name>
</gene>
<dbReference type="EMBL" id="MQTW01000159">
    <property type="protein sequence ID" value="RYC83122.1"/>
    <property type="molecule type" value="Genomic_DNA"/>
</dbReference>
<sequence length="114" mass="13132">MAMDTLSVARRRWWKEALQVMSFAVPALIIATTLMAWLIGPLGHFLLEGHTSEYDIYAWQVTFIELPFWMRALCFLPFGIVLLGIAIVCCNGSYPSEESVERQNEMRRAYGERE</sequence>
<organism evidence="2 3">
    <name type="scientific">Fusarium oxysporum f. sp. narcissi</name>
    <dbReference type="NCBI Taxonomy" id="451672"/>
    <lineage>
        <taxon>Eukaryota</taxon>
        <taxon>Fungi</taxon>
        <taxon>Dikarya</taxon>
        <taxon>Ascomycota</taxon>
        <taxon>Pezizomycotina</taxon>
        <taxon>Sordariomycetes</taxon>
        <taxon>Hypocreomycetidae</taxon>
        <taxon>Hypocreales</taxon>
        <taxon>Nectriaceae</taxon>
        <taxon>Fusarium</taxon>
        <taxon>Fusarium oxysporum species complex</taxon>
    </lineage>
</organism>
<name>A0A4Q2V8H1_FUSOX</name>
<feature type="transmembrane region" description="Helical" evidence="1">
    <location>
        <begin position="68"/>
        <end position="94"/>
    </location>
</feature>
<keyword evidence="1" id="KW-1133">Transmembrane helix</keyword>
<evidence type="ECO:0000313" key="3">
    <source>
        <dbReference type="Proteomes" id="UP000290540"/>
    </source>
</evidence>
<dbReference type="AlphaFoldDB" id="A0A4Q2V8H1"/>
<feature type="transmembrane region" description="Helical" evidence="1">
    <location>
        <begin position="20"/>
        <end position="39"/>
    </location>
</feature>